<name>A0A913X9W8_EXADI</name>
<evidence type="ECO:0000256" key="2">
    <source>
        <dbReference type="ARBA" id="ARBA00022723"/>
    </source>
</evidence>
<dbReference type="Proteomes" id="UP000887567">
    <property type="component" value="Unplaced"/>
</dbReference>
<dbReference type="InterPro" id="IPR013320">
    <property type="entry name" value="ConA-like_dom_sf"/>
</dbReference>
<feature type="domain" description="Apple" evidence="8">
    <location>
        <begin position="24"/>
        <end position="98"/>
    </location>
</feature>
<keyword evidence="7" id="KW-0732">Signal</keyword>
<dbReference type="PANTHER" id="PTHR19277:SF161">
    <property type="entry name" value="LAMININ G DOMAIN-CONTAINING PROTEIN"/>
    <property type="match status" value="1"/>
</dbReference>
<feature type="chain" id="PRO_5037895248" evidence="7">
    <location>
        <begin position="25"/>
        <end position="367"/>
    </location>
</feature>
<evidence type="ECO:0000256" key="1">
    <source>
        <dbReference type="ARBA" id="ARBA00001913"/>
    </source>
</evidence>
<keyword evidence="2" id="KW-0479">Metal-binding</keyword>
<keyword evidence="3" id="KW-0106">Calcium</keyword>
<dbReference type="Pfam" id="PF00354">
    <property type="entry name" value="Pentaxin"/>
    <property type="match status" value="1"/>
</dbReference>
<dbReference type="InterPro" id="IPR003609">
    <property type="entry name" value="Pan_app"/>
</dbReference>
<dbReference type="OMA" id="QECKANE"/>
<dbReference type="OrthoDB" id="5946182at2759"/>
<dbReference type="GO" id="GO:0046872">
    <property type="term" value="F:metal ion binding"/>
    <property type="evidence" value="ECO:0007669"/>
    <property type="project" value="UniProtKB-KW"/>
</dbReference>
<evidence type="ECO:0000259" key="9">
    <source>
        <dbReference type="PROSITE" id="PS51828"/>
    </source>
</evidence>
<evidence type="ECO:0000313" key="11">
    <source>
        <dbReference type="Proteomes" id="UP000887567"/>
    </source>
</evidence>
<dbReference type="InterPro" id="IPR051360">
    <property type="entry name" value="Neuronal_Pentraxin_Related"/>
</dbReference>
<feature type="signal peptide" evidence="7">
    <location>
        <begin position="1"/>
        <end position="24"/>
    </location>
</feature>
<dbReference type="SUPFAM" id="SSF49899">
    <property type="entry name" value="Concanavalin A-like lectins/glucanases"/>
    <property type="match status" value="1"/>
</dbReference>
<evidence type="ECO:0000256" key="5">
    <source>
        <dbReference type="ARBA" id="ARBA00023180"/>
    </source>
</evidence>
<dbReference type="GeneID" id="110239923"/>
<dbReference type="SMART" id="SM00159">
    <property type="entry name" value="PTX"/>
    <property type="match status" value="1"/>
</dbReference>
<comment type="caution">
    <text evidence="6">Lacks conserved residue(s) required for the propagation of feature annotation.</text>
</comment>
<dbReference type="AlphaFoldDB" id="A0A913X9W8"/>
<dbReference type="EnsemblMetazoa" id="XM_021045676.2">
    <property type="protein sequence ID" value="XP_020901335.1"/>
    <property type="gene ID" value="LOC110239923"/>
</dbReference>
<accession>A0A913X9W8</accession>
<sequence>MNLLVLQSATALVILGAVSTNAQCNSSFIGYSLIGHVYKNFSAPTPLDCYMKCKQDEPYCRSFNFHADQDLCELNKRSKESHQADLQVSKFSVYFHSCYRDRYGSKPSLATNSCAEIIRHDDSIGDGLYWLNIEEENETSQVFCNMANNNGDMSSSFDLVFPTTRNVTNYVMADTLTQTLSEFTVSLWLKTKEKVLVPISYAVGSQMNSILIYIDQTGWLRFVVAEQQIDGFPGLLDDDRWHHVLATWQSVTGQAQVFIDGDLKITDNGGINTGNTIQGGGKVVLGLDQDSLGGGFDVEQSFVGELTHVYLWNTVLSTDVIFNMARVCREFPHPDHVVGWADFGSNLNGEVTRRNISRCHYDPPLTT</sequence>
<evidence type="ECO:0000256" key="7">
    <source>
        <dbReference type="SAM" id="SignalP"/>
    </source>
</evidence>
<evidence type="ECO:0000256" key="4">
    <source>
        <dbReference type="ARBA" id="ARBA00023157"/>
    </source>
</evidence>
<dbReference type="Gene3D" id="3.50.4.10">
    <property type="entry name" value="Hepatocyte Growth Factor"/>
    <property type="match status" value="1"/>
</dbReference>
<evidence type="ECO:0000313" key="10">
    <source>
        <dbReference type="EnsemblMetazoa" id="XP_020901335.1"/>
    </source>
</evidence>
<keyword evidence="5" id="KW-0325">Glycoprotein</keyword>
<dbReference type="RefSeq" id="XP_020901335.1">
    <property type="nucleotide sequence ID" value="XM_021045676.2"/>
</dbReference>
<evidence type="ECO:0000256" key="3">
    <source>
        <dbReference type="ARBA" id="ARBA00022837"/>
    </source>
</evidence>
<dbReference type="NCBIfam" id="NF040941">
    <property type="entry name" value="GGGWT_bact"/>
    <property type="match status" value="1"/>
</dbReference>
<dbReference type="CDD" id="cd01099">
    <property type="entry name" value="PAN_AP_HGF"/>
    <property type="match status" value="1"/>
</dbReference>
<evidence type="ECO:0000256" key="6">
    <source>
        <dbReference type="PROSITE-ProRule" id="PRU01172"/>
    </source>
</evidence>
<dbReference type="PANTHER" id="PTHR19277">
    <property type="entry name" value="PENTRAXIN"/>
    <property type="match status" value="1"/>
</dbReference>
<organism evidence="10 11">
    <name type="scientific">Exaiptasia diaphana</name>
    <name type="common">Tropical sea anemone</name>
    <name type="synonym">Aiptasia pulchella</name>
    <dbReference type="NCBI Taxonomy" id="2652724"/>
    <lineage>
        <taxon>Eukaryota</taxon>
        <taxon>Metazoa</taxon>
        <taxon>Cnidaria</taxon>
        <taxon>Anthozoa</taxon>
        <taxon>Hexacorallia</taxon>
        <taxon>Actiniaria</taxon>
        <taxon>Aiptasiidae</taxon>
        <taxon>Exaiptasia</taxon>
    </lineage>
</organism>
<dbReference type="KEGG" id="epa:110239923"/>
<feature type="domain" description="Pentraxin (PTX)" evidence="9">
    <location>
        <begin position="155"/>
        <end position="359"/>
    </location>
</feature>
<dbReference type="Pfam" id="PF00024">
    <property type="entry name" value="PAN_1"/>
    <property type="match status" value="1"/>
</dbReference>
<dbReference type="PRINTS" id="PR00895">
    <property type="entry name" value="PENTAXIN"/>
</dbReference>
<dbReference type="PROSITE" id="PS51828">
    <property type="entry name" value="PTX_2"/>
    <property type="match status" value="1"/>
</dbReference>
<dbReference type="Gene3D" id="2.60.120.200">
    <property type="match status" value="1"/>
</dbReference>
<comment type="cofactor">
    <cofactor evidence="1">
        <name>Ca(2+)</name>
        <dbReference type="ChEBI" id="CHEBI:29108"/>
    </cofactor>
</comment>
<evidence type="ECO:0000259" key="8">
    <source>
        <dbReference type="PROSITE" id="PS50948"/>
    </source>
</evidence>
<dbReference type="SUPFAM" id="SSF57414">
    <property type="entry name" value="Hairpin loop containing domain-like"/>
    <property type="match status" value="1"/>
</dbReference>
<proteinExistence type="predicted"/>
<keyword evidence="4" id="KW-1015">Disulfide bond</keyword>
<protein>
    <submittedName>
        <fullName evidence="10">Uncharacterized protein</fullName>
    </submittedName>
</protein>
<reference evidence="10" key="1">
    <citation type="submission" date="2022-11" db="UniProtKB">
        <authorList>
            <consortium name="EnsemblMetazoa"/>
        </authorList>
    </citation>
    <scope>IDENTIFICATION</scope>
</reference>
<dbReference type="InterPro" id="IPR001759">
    <property type="entry name" value="PTX_dom"/>
</dbReference>
<dbReference type="PROSITE" id="PS50948">
    <property type="entry name" value="PAN"/>
    <property type="match status" value="1"/>
</dbReference>
<keyword evidence="11" id="KW-1185">Reference proteome</keyword>